<dbReference type="AlphaFoldDB" id="A0A4Y7PEY0"/>
<evidence type="ECO:0000313" key="1">
    <source>
        <dbReference type="EMBL" id="TDL13885.1"/>
    </source>
</evidence>
<dbReference type="Proteomes" id="UP000294933">
    <property type="component" value="Unassembled WGS sequence"/>
</dbReference>
<sequence>MTCTWREQREEENVNIRRLARASDEDEKIRDRRINICREKKRECECVESQLDDGGRGELVENSDVYPRDSALRKETCRNKGDRYLDRSGLERRMFQDDIVQADSVKQRVNTVMGSFDPGDVVERSIAMMYGTDKWWNHQFQGASPVTEGSQNVTATYTLL</sequence>
<dbReference type="VEuPathDB" id="FungiDB:BD410DRAFT_810181"/>
<keyword evidence="2" id="KW-1185">Reference proteome</keyword>
<name>A0A4Y7PEY0_9AGAM</name>
<protein>
    <submittedName>
        <fullName evidence="1">Uncharacterized protein</fullName>
    </submittedName>
</protein>
<dbReference type="EMBL" id="ML170440">
    <property type="protein sequence ID" value="TDL13885.1"/>
    <property type="molecule type" value="Genomic_DNA"/>
</dbReference>
<gene>
    <name evidence="1" type="ORF">BD410DRAFT_810181</name>
</gene>
<accession>A0A4Y7PEY0</accession>
<reference evidence="1 2" key="1">
    <citation type="submission" date="2018-06" db="EMBL/GenBank/DDBJ databases">
        <title>A transcriptomic atlas of mushroom development highlights an independent origin of complex multicellularity.</title>
        <authorList>
            <consortium name="DOE Joint Genome Institute"/>
            <person name="Krizsan K."/>
            <person name="Almasi E."/>
            <person name="Merenyi Z."/>
            <person name="Sahu N."/>
            <person name="Viragh M."/>
            <person name="Koszo T."/>
            <person name="Mondo S."/>
            <person name="Kiss B."/>
            <person name="Balint B."/>
            <person name="Kues U."/>
            <person name="Barry K."/>
            <person name="Hegedus J.C."/>
            <person name="Henrissat B."/>
            <person name="Johnson J."/>
            <person name="Lipzen A."/>
            <person name="Ohm R."/>
            <person name="Nagy I."/>
            <person name="Pangilinan J."/>
            <person name="Yan J."/>
            <person name="Xiong Y."/>
            <person name="Grigoriev I.V."/>
            <person name="Hibbett D.S."/>
            <person name="Nagy L.G."/>
        </authorList>
    </citation>
    <scope>NUCLEOTIDE SEQUENCE [LARGE SCALE GENOMIC DNA]</scope>
    <source>
        <strain evidence="1 2">SZMC22713</strain>
    </source>
</reference>
<evidence type="ECO:0000313" key="2">
    <source>
        <dbReference type="Proteomes" id="UP000294933"/>
    </source>
</evidence>
<proteinExistence type="predicted"/>
<organism evidence="1 2">
    <name type="scientific">Rickenella mellea</name>
    <dbReference type="NCBI Taxonomy" id="50990"/>
    <lineage>
        <taxon>Eukaryota</taxon>
        <taxon>Fungi</taxon>
        <taxon>Dikarya</taxon>
        <taxon>Basidiomycota</taxon>
        <taxon>Agaricomycotina</taxon>
        <taxon>Agaricomycetes</taxon>
        <taxon>Hymenochaetales</taxon>
        <taxon>Rickenellaceae</taxon>
        <taxon>Rickenella</taxon>
    </lineage>
</organism>